<accession>A0A2W4C5L7</accession>
<gene>
    <name evidence="1" type="ORF">CPY51_27905</name>
</gene>
<dbReference type="AlphaFoldDB" id="A0A2W4C5L7"/>
<reference evidence="1 2" key="1">
    <citation type="journal article" date="2018" name="Sci. Rep.">
        <title>Rhizobium tumorigenes sp. nov., a novel plant tumorigenic bacterium isolated from cane gall tumors on thornless blackberry.</title>
        <authorList>
            <person name="Kuzmanovi N."/>
            <person name="Smalla K."/>
            <person name="Gronow S."/>
            <person name="PuBawska J."/>
        </authorList>
    </citation>
    <scope>NUCLEOTIDE SEQUENCE [LARGE SCALE GENOMIC DNA]</scope>
    <source>
        <strain evidence="1 2">CCBAU 85046</strain>
    </source>
</reference>
<keyword evidence="2" id="KW-1185">Reference proteome</keyword>
<dbReference type="InterPro" id="IPR049245">
    <property type="entry name" value="DUF6880"/>
</dbReference>
<protein>
    <submittedName>
        <fullName evidence="1">Uncharacterized protein</fullName>
    </submittedName>
</protein>
<dbReference type="OrthoDB" id="7183688at2"/>
<evidence type="ECO:0000313" key="1">
    <source>
        <dbReference type="EMBL" id="PZM08797.1"/>
    </source>
</evidence>
<evidence type="ECO:0000313" key="2">
    <source>
        <dbReference type="Proteomes" id="UP000248925"/>
    </source>
</evidence>
<dbReference type="EMBL" id="PCDP01000065">
    <property type="protein sequence ID" value="PZM08797.1"/>
    <property type="molecule type" value="Genomic_DNA"/>
</dbReference>
<dbReference type="RefSeq" id="WP_111163486.1">
    <property type="nucleotide sequence ID" value="NZ_PCDP01000065.1"/>
</dbReference>
<proteinExistence type="predicted"/>
<organism evidence="1 2">
    <name type="scientific">Rhizobium tubonense</name>
    <dbReference type="NCBI Taxonomy" id="484088"/>
    <lineage>
        <taxon>Bacteria</taxon>
        <taxon>Pseudomonadati</taxon>
        <taxon>Pseudomonadota</taxon>
        <taxon>Alphaproteobacteria</taxon>
        <taxon>Hyphomicrobiales</taxon>
        <taxon>Rhizobiaceae</taxon>
        <taxon>Rhizobium/Agrobacterium group</taxon>
        <taxon>Rhizobium</taxon>
    </lineage>
</organism>
<sequence>MASKTTLNAKNLEVLGVEKLARLLIEISMGSAANKRRLRLELAGTLGAADVAREVTKRLASIDRSRTRIDWRKIKGLKRDLEMQRSIIIDTIADIDPDEALDVMWRFVGLANSVLDRADDSNGILISTFHAGCANLGAIAQMAKTDSRSLSDRAFSALQDNGYGQYDTLIESLAPALGSKGLERLKTLFTDRSKAPIEKPADEDKIPGSHRDLTVRTSLEQIADALGDVDAFIAQQSEAAQSLPMIAARIARRLLGAGRNQEAWGAIEKVDTRGLLSIPFEWEQAKTNVLDALGLHGEAQNFRWHCFERSLNGDHLKAYLKRLPDFDDMEAEDKALAYVRAFPDVHQSLSFLANWPAIGEAAKLVVERRRELNGDLYELLTPTAELLQEKHPLAATLLLRAMIDFALDQARATRYRHAARHLVECESLARQIEDFGGEPSSEIYIADLRRRHGKKHGFWGMLPSNFGGL</sequence>
<dbReference type="Pfam" id="PF21810">
    <property type="entry name" value="DUF6880"/>
    <property type="match status" value="1"/>
</dbReference>
<comment type="caution">
    <text evidence="1">The sequence shown here is derived from an EMBL/GenBank/DDBJ whole genome shotgun (WGS) entry which is preliminary data.</text>
</comment>
<dbReference type="Proteomes" id="UP000248925">
    <property type="component" value="Unassembled WGS sequence"/>
</dbReference>
<name>A0A2W4C5L7_9HYPH</name>